<dbReference type="GO" id="GO:0008270">
    <property type="term" value="F:zinc ion binding"/>
    <property type="evidence" value="ECO:0007669"/>
    <property type="project" value="UniProtKB-KW"/>
</dbReference>
<feature type="domain" description="B box-type" evidence="2">
    <location>
        <begin position="9"/>
        <end position="50"/>
    </location>
</feature>
<keyword evidence="1" id="KW-0479">Metal-binding</keyword>
<sequence length="505" mass="58061">MAWSCDMVVADKMCDEHCDELLDMFCRDCGKAICEACIKLYHLDHDWCKLSKLISEFHGHAAEKAVLIRENQIFGLRRNLTTILTLKNENAQKNFEDISGIIKKKERIIDAVNQISDRLIKKCEKDYTRIDEKLREYENDLLRRLQDCEDIAHAYEKSSDLISGYQFILMEQRLKSHNSFIPPMDFSKERDLANFVNCSLDYDKVEQMFGKVEKKDNSILPTKTVNVQQARQGSDKRMLYTMFPLADNQAWSNVQNVKQNMLITNLMNLLELTDACVDADCVSFVSLDNGDQIFVRMLDMRVCKMGADGVLNELRSTYPLSPTGVSRGAESGILVSLLDKGLPVSVPPTGGALLHLSEDGALLRKYDVDIEKTRFFPYPFKVVQNNNLDLCVVDYLRNDQTQLRVLTYDGEFKFEYNGRNLGKKLDISGICCDNRCRIILSDCRNHVVHLVNSEGVFLRFLLSRVDGMEYPLTPVIYRNTLWVHCAFGKTKVLKYEKDVNNFQHQ</sequence>
<keyword evidence="1" id="KW-0863">Zinc-finger</keyword>
<reference evidence="3" key="1">
    <citation type="submission" date="2019-08" db="EMBL/GenBank/DDBJ databases">
        <title>The improved chromosome-level genome for the pearl oyster Pinctada fucata martensii using PacBio sequencing and Hi-C.</title>
        <authorList>
            <person name="Zheng Z."/>
        </authorList>
    </citation>
    <scope>NUCLEOTIDE SEQUENCE</scope>
    <source>
        <strain evidence="3">ZZ-2019</strain>
        <tissue evidence="3">Adductor muscle</tissue>
    </source>
</reference>
<dbReference type="Gene3D" id="2.120.10.30">
    <property type="entry name" value="TolB, C-terminal domain"/>
    <property type="match status" value="1"/>
</dbReference>
<name>A0AA88YF15_PINIB</name>
<dbReference type="AlphaFoldDB" id="A0AA88YF15"/>
<dbReference type="InterPro" id="IPR047153">
    <property type="entry name" value="TRIM45/56/19-like"/>
</dbReference>
<dbReference type="Gene3D" id="3.30.160.60">
    <property type="entry name" value="Classic Zinc Finger"/>
    <property type="match status" value="1"/>
</dbReference>
<dbReference type="InterPro" id="IPR000315">
    <property type="entry name" value="Znf_B-box"/>
</dbReference>
<keyword evidence="1" id="KW-0862">Zinc</keyword>
<dbReference type="PANTHER" id="PTHR25462">
    <property type="entry name" value="BONUS, ISOFORM C-RELATED"/>
    <property type="match status" value="1"/>
</dbReference>
<evidence type="ECO:0000313" key="4">
    <source>
        <dbReference type="Proteomes" id="UP001186944"/>
    </source>
</evidence>
<dbReference type="PROSITE" id="PS50119">
    <property type="entry name" value="ZF_BBOX"/>
    <property type="match status" value="1"/>
</dbReference>
<accession>A0AA88YF15</accession>
<evidence type="ECO:0000259" key="2">
    <source>
        <dbReference type="PROSITE" id="PS50119"/>
    </source>
</evidence>
<dbReference type="PANTHER" id="PTHR25462:SF296">
    <property type="entry name" value="MEIOTIC P26, ISOFORM F"/>
    <property type="match status" value="1"/>
</dbReference>
<protein>
    <recommendedName>
        <fullName evidence="2">B box-type domain-containing protein</fullName>
    </recommendedName>
</protein>
<keyword evidence="4" id="KW-1185">Reference proteome</keyword>
<comment type="caution">
    <text evidence="3">The sequence shown here is derived from an EMBL/GenBank/DDBJ whole genome shotgun (WGS) entry which is preliminary data.</text>
</comment>
<gene>
    <name evidence="3" type="ORF">FSP39_021068</name>
</gene>
<evidence type="ECO:0000313" key="3">
    <source>
        <dbReference type="EMBL" id="KAK3103690.1"/>
    </source>
</evidence>
<proteinExistence type="predicted"/>
<evidence type="ECO:0000256" key="1">
    <source>
        <dbReference type="PROSITE-ProRule" id="PRU00024"/>
    </source>
</evidence>
<dbReference type="Proteomes" id="UP001186944">
    <property type="component" value="Unassembled WGS sequence"/>
</dbReference>
<dbReference type="InterPro" id="IPR011042">
    <property type="entry name" value="6-blade_b-propeller_TolB-like"/>
</dbReference>
<dbReference type="EMBL" id="VSWD01000005">
    <property type="protein sequence ID" value="KAK3103690.1"/>
    <property type="molecule type" value="Genomic_DNA"/>
</dbReference>
<dbReference type="SUPFAM" id="SSF57845">
    <property type="entry name" value="B-box zinc-binding domain"/>
    <property type="match status" value="1"/>
</dbReference>
<organism evidence="3 4">
    <name type="scientific">Pinctada imbricata</name>
    <name type="common">Atlantic pearl-oyster</name>
    <name type="synonym">Pinctada martensii</name>
    <dbReference type="NCBI Taxonomy" id="66713"/>
    <lineage>
        <taxon>Eukaryota</taxon>
        <taxon>Metazoa</taxon>
        <taxon>Spiralia</taxon>
        <taxon>Lophotrochozoa</taxon>
        <taxon>Mollusca</taxon>
        <taxon>Bivalvia</taxon>
        <taxon>Autobranchia</taxon>
        <taxon>Pteriomorphia</taxon>
        <taxon>Pterioida</taxon>
        <taxon>Pterioidea</taxon>
        <taxon>Pteriidae</taxon>
        <taxon>Pinctada</taxon>
    </lineage>
</organism>